<dbReference type="InterPro" id="IPR004345">
    <property type="entry name" value="TB2_DP1_HVA22"/>
</dbReference>
<feature type="transmembrane region" description="Helical" evidence="1">
    <location>
        <begin position="14"/>
        <end position="47"/>
    </location>
</feature>
<keyword evidence="1" id="KW-0812">Transmembrane</keyword>
<keyword evidence="1" id="KW-1133">Transmembrane helix</keyword>
<dbReference type="Proteomes" id="UP000636709">
    <property type="component" value="Unassembled WGS sequence"/>
</dbReference>
<organism evidence="3 4">
    <name type="scientific">Digitaria exilis</name>
    <dbReference type="NCBI Taxonomy" id="1010633"/>
    <lineage>
        <taxon>Eukaryota</taxon>
        <taxon>Viridiplantae</taxon>
        <taxon>Streptophyta</taxon>
        <taxon>Embryophyta</taxon>
        <taxon>Tracheophyta</taxon>
        <taxon>Spermatophyta</taxon>
        <taxon>Magnoliopsida</taxon>
        <taxon>Liliopsida</taxon>
        <taxon>Poales</taxon>
        <taxon>Poaceae</taxon>
        <taxon>PACMAD clade</taxon>
        <taxon>Panicoideae</taxon>
        <taxon>Panicodae</taxon>
        <taxon>Paniceae</taxon>
        <taxon>Anthephorinae</taxon>
        <taxon>Digitaria</taxon>
    </lineage>
</organism>
<dbReference type="EMBL" id="JACEFO010002569">
    <property type="protein sequence ID" value="KAF8656087.1"/>
    <property type="molecule type" value="Genomic_DNA"/>
</dbReference>
<gene>
    <name evidence="3" type="ORF">HU200_060793</name>
</gene>
<comment type="similarity">
    <text evidence="1">Belongs to the DP1 family.</text>
</comment>
<reference evidence="3" key="1">
    <citation type="submission" date="2020-07" db="EMBL/GenBank/DDBJ databases">
        <title>Genome sequence and genetic diversity analysis of an under-domesticated orphan crop, white fonio (Digitaria exilis).</title>
        <authorList>
            <person name="Bennetzen J.L."/>
            <person name="Chen S."/>
            <person name="Ma X."/>
            <person name="Wang X."/>
            <person name="Yssel A.E.J."/>
            <person name="Chaluvadi S.R."/>
            <person name="Johnson M."/>
            <person name="Gangashetty P."/>
            <person name="Hamidou F."/>
            <person name="Sanogo M.D."/>
            <person name="Zwaenepoel A."/>
            <person name="Wallace J."/>
            <person name="Van De Peer Y."/>
            <person name="Van Deynze A."/>
        </authorList>
    </citation>
    <scope>NUCLEOTIDE SEQUENCE</scope>
    <source>
        <tissue evidence="3">Leaves</tissue>
    </source>
</reference>
<dbReference type="OrthoDB" id="10009287at2759"/>
<dbReference type="PANTHER" id="PTHR12300">
    <property type="entry name" value="HVA22-LIKE PROTEINS"/>
    <property type="match status" value="1"/>
</dbReference>
<evidence type="ECO:0000256" key="2">
    <source>
        <dbReference type="SAM" id="MobiDB-lite"/>
    </source>
</evidence>
<comment type="subcellular location">
    <subcellularLocation>
        <location evidence="1">Membrane</location>
        <topology evidence="1">Multi-pass membrane protein</topology>
    </subcellularLocation>
</comment>
<keyword evidence="4" id="KW-1185">Reference proteome</keyword>
<dbReference type="Pfam" id="PF03134">
    <property type="entry name" value="TB2_DP1_HVA22"/>
    <property type="match status" value="1"/>
</dbReference>
<proteinExistence type="inferred from homology"/>
<evidence type="ECO:0000256" key="1">
    <source>
        <dbReference type="RuleBase" id="RU362006"/>
    </source>
</evidence>
<comment type="caution">
    <text evidence="3">The sequence shown here is derived from an EMBL/GenBank/DDBJ whole genome shotgun (WGS) entry which is preliminary data.</text>
</comment>
<accession>A0A835A5W7</accession>
<evidence type="ECO:0000313" key="4">
    <source>
        <dbReference type="Proteomes" id="UP000636709"/>
    </source>
</evidence>
<dbReference type="PANTHER" id="PTHR12300:SF123">
    <property type="entry name" value="HVA22-LIKE PROTEIN"/>
    <property type="match status" value="1"/>
</dbReference>
<feature type="transmembrane region" description="Helical" evidence="1">
    <location>
        <begin position="68"/>
        <end position="92"/>
    </location>
</feature>
<dbReference type="AlphaFoldDB" id="A0A835A5W7"/>
<feature type="transmembrane region" description="Helical" evidence="1">
    <location>
        <begin position="98"/>
        <end position="118"/>
    </location>
</feature>
<keyword evidence="1" id="KW-0472">Membrane</keyword>
<protein>
    <recommendedName>
        <fullName evidence="1">HVA22-like protein</fullName>
    </recommendedName>
</protein>
<sequence length="175" mass="20392">MGKLWTILSHLHSLAGYFIIVFLFSSFILAAGLLSLYFIPFYISPWYGFRYASVQAMETSSKLDDEQWLAYWILYSFITLMEMVLQSLIYWIPLWYELKLLFMAWLVLPNFRGAAFIYNKFVREQVKKHNGSLAVGVGSVSTNNSADEHKPSSTSPKERKTRKLLSRVIPKKLRF</sequence>
<evidence type="ECO:0000313" key="3">
    <source>
        <dbReference type="EMBL" id="KAF8656087.1"/>
    </source>
</evidence>
<feature type="region of interest" description="Disordered" evidence="2">
    <location>
        <begin position="140"/>
        <end position="162"/>
    </location>
</feature>
<name>A0A835A5W7_9POAL</name>
<dbReference type="GO" id="GO:0016020">
    <property type="term" value="C:membrane"/>
    <property type="evidence" value="ECO:0007669"/>
    <property type="project" value="UniProtKB-SubCell"/>
</dbReference>